<evidence type="ECO:0000256" key="2">
    <source>
        <dbReference type="ARBA" id="ARBA00022763"/>
    </source>
</evidence>
<dbReference type="CDD" id="cd01700">
    <property type="entry name" value="PolY_Pol_V_umuC"/>
    <property type="match status" value="1"/>
</dbReference>
<dbReference type="Pfam" id="PF00817">
    <property type="entry name" value="IMS"/>
    <property type="match status" value="1"/>
</dbReference>
<accession>Q5NWB8</accession>
<keyword evidence="5" id="KW-0742">SOS response</keyword>
<evidence type="ECO:0000313" key="8">
    <source>
        <dbReference type="Proteomes" id="UP000006552"/>
    </source>
</evidence>
<dbReference type="InterPro" id="IPR017961">
    <property type="entry name" value="DNA_pol_Y-fam_little_finger"/>
</dbReference>
<dbReference type="GO" id="GO:0003684">
    <property type="term" value="F:damaged DNA binding"/>
    <property type="evidence" value="ECO:0007669"/>
    <property type="project" value="InterPro"/>
</dbReference>
<dbReference type="RefSeq" id="WP_011254994.1">
    <property type="nucleotide sequence ID" value="NC_006824.1"/>
</dbReference>
<keyword evidence="7" id="KW-0614">Plasmid</keyword>
<dbReference type="GO" id="GO:0006281">
    <property type="term" value="P:DNA repair"/>
    <property type="evidence" value="ECO:0007669"/>
    <property type="project" value="UniProtKB-KW"/>
</dbReference>
<protein>
    <submittedName>
        <fullName evidence="7">DNA repair protein</fullName>
    </submittedName>
</protein>
<feature type="domain" description="UmuC" evidence="6">
    <location>
        <begin position="8"/>
        <end position="194"/>
    </location>
</feature>
<dbReference type="OrthoDB" id="9808813at2"/>
<comment type="similarity">
    <text evidence="1">Belongs to the DNA polymerase type-Y family.</text>
</comment>
<dbReference type="Gene3D" id="3.40.1170.60">
    <property type="match status" value="1"/>
</dbReference>
<dbReference type="eggNOG" id="COG0389">
    <property type="taxonomic scope" value="Bacteria"/>
</dbReference>
<dbReference type="Pfam" id="PF13438">
    <property type="entry name" value="DUF4113"/>
    <property type="match status" value="1"/>
</dbReference>
<proteinExistence type="inferred from homology"/>
<dbReference type="EMBL" id="CR555308">
    <property type="protein sequence ID" value="CAI10646.1"/>
    <property type="molecule type" value="Genomic_DNA"/>
</dbReference>
<dbReference type="GO" id="GO:0042276">
    <property type="term" value="P:error-prone translesion synthesis"/>
    <property type="evidence" value="ECO:0007669"/>
    <property type="project" value="TreeGrafter"/>
</dbReference>
<dbReference type="GO" id="GO:0009432">
    <property type="term" value="P:SOS response"/>
    <property type="evidence" value="ECO:0007669"/>
    <property type="project" value="UniProtKB-KW"/>
</dbReference>
<dbReference type="AlphaFoldDB" id="Q5NWB8"/>
<organism evidence="7 8">
    <name type="scientific">Aromatoleum aromaticum (strain DSM 19018 / LMG 30748 / EbN1)</name>
    <name type="common">Azoarcus sp. (strain EbN1)</name>
    <dbReference type="NCBI Taxonomy" id="76114"/>
    <lineage>
        <taxon>Bacteria</taxon>
        <taxon>Pseudomonadati</taxon>
        <taxon>Pseudomonadota</taxon>
        <taxon>Betaproteobacteria</taxon>
        <taxon>Rhodocyclales</taxon>
        <taxon>Rhodocyclaceae</taxon>
        <taxon>Aromatoleum</taxon>
    </lineage>
</organism>
<dbReference type="NCBIfam" id="NF002955">
    <property type="entry name" value="PRK03609.1"/>
    <property type="match status" value="1"/>
</dbReference>
<dbReference type="InterPro" id="IPR001126">
    <property type="entry name" value="UmuC"/>
</dbReference>
<dbReference type="Pfam" id="PF11799">
    <property type="entry name" value="IMS_C"/>
    <property type="match status" value="1"/>
</dbReference>
<dbReference type="Gene3D" id="1.10.150.20">
    <property type="entry name" value="5' to 3' exonuclease, C-terminal subdomain"/>
    <property type="match status" value="1"/>
</dbReference>
<dbReference type="GO" id="GO:0003887">
    <property type="term" value="F:DNA-directed DNA polymerase activity"/>
    <property type="evidence" value="ECO:0007669"/>
    <property type="project" value="TreeGrafter"/>
</dbReference>
<keyword evidence="8" id="KW-1185">Reference proteome</keyword>
<gene>
    <name evidence="7" type="primary">rumB</name>
    <name evidence="7" type="ORF">p2A244</name>
</gene>
<dbReference type="InterPro" id="IPR043502">
    <property type="entry name" value="DNA/RNA_pol_sf"/>
</dbReference>
<evidence type="ECO:0000256" key="5">
    <source>
        <dbReference type="ARBA" id="ARBA00023236"/>
    </source>
</evidence>
<keyword evidence="2" id="KW-0227">DNA damage</keyword>
<keyword evidence="3" id="KW-0741">SOS mutagenesis</keyword>
<evidence type="ECO:0000313" key="7">
    <source>
        <dbReference type="EMBL" id="CAI10646.1"/>
    </source>
</evidence>
<dbReference type="GO" id="GO:0005829">
    <property type="term" value="C:cytosol"/>
    <property type="evidence" value="ECO:0007669"/>
    <property type="project" value="TreeGrafter"/>
</dbReference>
<dbReference type="Gene3D" id="3.30.70.270">
    <property type="match status" value="1"/>
</dbReference>
<evidence type="ECO:0000256" key="4">
    <source>
        <dbReference type="ARBA" id="ARBA00023204"/>
    </source>
</evidence>
<dbReference type="HOGENOM" id="CLU_012348_3_0_4"/>
<dbReference type="InterPro" id="IPR050116">
    <property type="entry name" value="DNA_polymerase-Y"/>
</dbReference>
<dbReference type="PROSITE" id="PS50173">
    <property type="entry name" value="UMUC"/>
    <property type="match status" value="1"/>
</dbReference>
<dbReference type="PANTHER" id="PTHR11076:SF34">
    <property type="entry name" value="PROTEIN UMUC"/>
    <property type="match status" value="1"/>
</dbReference>
<dbReference type="KEGG" id="eba:p2A244"/>
<dbReference type="InterPro" id="IPR043128">
    <property type="entry name" value="Rev_trsase/Diguanyl_cyclase"/>
</dbReference>
<sequence length="430" mass="47663">MSSPPPVFALVDCNNFYASCEKLFDPRLAGRAVVVLSNNDGCVVARSAEAKVLGVPMGAPWFKLAGLAQRHGIIALSSNYALYADMSNRVIEVLASFTPRLEVYSIDECFLDLAGFAQLDLVEYSYRIRDRVSQWLGLPVCIGIAPTKTLAKLANHLAKKRLQYAGVCDLRTIQPAQRAALFAEIGVGEVWGVGGRLQDRLATMAIRTVEDLRRANPELIRRRFSVALERTVRELNDMSCLELEEVAPPRQQIIASRSFGNAVFLLEELREAVASHISRAAEKLRARGSEVGALTVMICTNPFKPQDPQYQRAVTVPLSDPTSDTRKLIAIALRVLDGLYRSGFAYHKAGIMLAELMPAGKRQQSLFDELASDTRAQAVMVAMDAINHRWGRSTLKSSVIGTRQGWKMRQERRTPDYTTSWSDLPVVVAR</sequence>
<name>Q5NWB8_AROAE</name>
<evidence type="ECO:0000256" key="3">
    <source>
        <dbReference type="ARBA" id="ARBA00023199"/>
    </source>
</evidence>
<geneLocation type="plasmid" evidence="8">
    <name>pAzo2</name>
</geneLocation>
<dbReference type="Proteomes" id="UP000006552">
    <property type="component" value="Plasmid 2"/>
</dbReference>
<keyword evidence="4" id="KW-0234">DNA repair</keyword>
<evidence type="ECO:0000256" key="1">
    <source>
        <dbReference type="ARBA" id="ARBA00010945"/>
    </source>
</evidence>
<reference evidence="7 8" key="1">
    <citation type="journal article" date="2005" name="Arch. Microbiol.">
        <title>The genome sequence of an anaerobic aromatic-degrading denitrifying bacterium, strain EbN1.</title>
        <authorList>
            <person name="Rabus R."/>
            <person name="Kube M."/>
            <person name="Heider J."/>
            <person name="Beck A."/>
            <person name="Heitmann K."/>
            <person name="Widdel F."/>
            <person name="Reinhardt R."/>
        </authorList>
    </citation>
    <scope>NUCLEOTIDE SEQUENCE [LARGE SCALE GENOMIC DNA]</scope>
    <source>
        <strain evidence="7 8">EbN1</strain>
        <plasmid evidence="8">Plasmid pAzo2</plasmid>
    </source>
</reference>
<dbReference type="InterPro" id="IPR025188">
    <property type="entry name" value="DUF4113"/>
</dbReference>
<dbReference type="SUPFAM" id="SSF56672">
    <property type="entry name" value="DNA/RNA polymerases"/>
    <property type="match status" value="1"/>
</dbReference>
<evidence type="ECO:0000259" key="6">
    <source>
        <dbReference type="PROSITE" id="PS50173"/>
    </source>
</evidence>
<dbReference type="PANTHER" id="PTHR11076">
    <property type="entry name" value="DNA REPAIR POLYMERASE UMUC / TRANSFERASE FAMILY MEMBER"/>
    <property type="match status" value="1"/>
</dbReference>